<evidence type="ECO:0000256" key="6">
    <source>
        <dbReference type="PROSITE-ProRule" id="PRU00169"/>
    </source>
</evidence>
<dbReference type="InterPro" id="IPR036890">
    <property type="entry name" value="HATPase_C_sf"/>
</dbReference>
<dbReference type="Pfam" id="PF02518">
    <property type="entry name" value="HATPase_c"/>
    <property type="match status" value="1"/>
</dbReference>
<dbReference type="SMART" id="SM00388">
    <property type="entry name" value="HisKA"/>
    <property type="match status" value="1"/>
</dbReference>
<dbReference type="Pfam" id="PF00512">
    <property type="entry name" value="HisKA"/>
    <property type="match status" value="1"/>
</dbReference>
<dbReference type="PANTHER" id="PTHR43047">
    <property type="entry name" value="TWO-COMPONENT HISTIDINE PROTEIN KINASE"/>
    <property type="match status" value="1"/>
</dbReference>
<feature type="transmembrane region" description="Helical" evidence="8">
    <location>
        <begin position="185"/>
        <end position="206"/>
    </location>
</feature>
<feature type="transmembrane region" description="Helical" evidence="8">
    <location>
        <begin position="149"/>
        <end position="170"/>
    </location>
</feature>
<dbReference type="SMART" id="SM00448">
    <property type="entry name" value="REC"/>
    <property type="match status" value="1"/>
</dbReference>
<dbReference type="PROSITE" id="PS50109">
    <property type="entry name" value="HIS_KIN"/>
    <property type="match status" value="1"/>
</dbReference>
<dbReference type="SUPFAM" id="SSF52172">
    <property type="entry name" value="CheY-like"/>
    <property type="match status" value="1"/>
</dbReference>
<evidence type="ECO:0000256" key="1">
    <source>
        <dbReference type="ARBA" id="ARBA00000085"/>
    </source>
</evidence>
<feature type="domain" description="Histidine kinase" evidence="9">
    <location>
        <begin position="589"/>
        <end position="810"/>
    </location>
</feature>
<dbReference type="Gene3D" id="3.30.450.20">
    <property type="entry name" value="PAS domain"/>
    <property type="match status" value="1"/>
</dbReference>
<dbReference type="Gene3D" id="3.30.565.10">
    <property type="entry name" value="Histidine kinase-like ATPase, C-terminal domain"/>
    <property type="match status" value="1"/>
</dbReference>
<evidence type="ECO:0000259" key="10">
    <source>
        <dbReference type="PROSITE" id="PS50110"/>
    </source>
</evidence>
<feature type="transmembrane region" description="Helical" evidence="8">
    <location>
        <begin position="60"/>
        <end position="84"/>
    </location>
</feature>
<keyword evidence="7" id="KW-0175">Coiled coil</keyword>
<gene>
    <name evidence="11" type="ORF">RM552_11655</name>
</gene>
<dbReference type="CDD" id="cd17546">
    <property type="entry name" value="REC_hyHK_CKI1_RcsC-like"/>
    <property type="match status" value="1"/>
</dbReference>
<feature type="transmembrane region" description="Helical" evidence="8">
    <location>
        <begin position="456"/>
        <end position="478"/>
    </location>
</feature>
<dbReference type="InterPro" id="IPR011006">
    <property type="entry name" value="CheY-like_superfamily"/>
</dbReference>
<evidence type="ECO:0000256" key="4">
    <source>
        <dbReference type="ARBA" id="ARBA00022679"/>
    </source>
</evidence>
<dbReference type="Gene3D" id="3.40.50.2300">
    <property type="match status" value="1"/>
</dbReference>
<evidence type="ECO:0000256" key="2">
    <source>
        <dbReference type="ARBA" id="ARBA00012438"/>
    </source>
</evidence>
<dbReference type="PROSITE" id="PS50110">
    <property type="entry name" value="RESPONSE_REGULATORY"/>
    <property type="match status" value="1"/>
</dbReference>
<keyword evidence="8" id="KW-0812">Transmembrane</keyword>
<dbReference type="InterPro" id="IPR004358">
    <property type="entry name" value="Sig_transdc_His_kin-like_C"/>
</dbReference>
<dbReference type="InterPro" id="IPR003594">
    <property type="entry name" value="HATPase_dom"/>
</dbReference>
<dbReference type="InterPro" id="IPR003661">
    <property type="entry name" value="HisK_dim/P_dom"/>
</dbReference>
<keyword evidence="8" id="KW-1133">Transmembrane helix</keyword>
<name>A0ABU2ZS92_9ALTE</name>
<dbReference type="PANTHER" id="PTHR43047:SF64">
    <property type="entry name" value="HISTIDINE KINASE CONTAINING CHEY-HOMOLOGOUS RECEIVER DOMAIN AND PAS DOMAIN-RELATED"/>
    <property type="match status" value="1"/>
</dbReference>
<comment type="caution">
    <text evidence="11">The sequence shown here is derived from an EMBL/GenBank/DDBJ whole genome shotgun (WGS) entry which is preliminary data.</text>
</comment>
<evidence type="ECO:0000256" key="3">
    <source>
        <dbReference type="ARBA" id="ARBA00022553"/>
    </source>
</evidence>
<sequence>MPDKYMKISVKTIRQKITSLLEWNVDDFAMIALACISAFLVNSYPISLVSGAELIFGNMFAIAITIRYGISAGLLVSICASLAISQIWGHYLSLLPNLIEILIVYIAIVKRKHPLIPCIIYWSTLGAIIVYFSYQYFTTYFTLTKDAITLKYVINGILSSTLGYLLYLIAFKNHKYALIFSFNQVINLTIFAAVLIGVSINGYYWLSETKTTKLSHIHTQLFTQASNSANEVHHYLDKTLVQLSTVAENLSLLNAPVTQQNLNLISAKLPGILTMLVTDAQGKLINTYPASLLDSIDASAFSVADRPYFSSVKDNQTPYISDAFQGRGFGNDPIVALSAPLFARGKFIGILQASLSLGYFSTLDKKQLSDEQSLLILDGVNRVVYRSEALEFDYLENLTESNLMAFIDDTSVVSDTFFIDEKNDHYFINAQSIGDTNWRALSILPRSVYEREMIELLINALGLLILFLMLTIMLGLSVSKRVSYPFSILARNITQFSHSGAFESMHVDENTPVKEVNSLSKTINEFSAQYAVILQDLKSAIKETQETNSKLALVNLNQEKEIQAQTKDINRALKQAKQASQAKSAFLANMSHEIRTPLNSIFGTLQILQNDLSDKHQKDLLTEQALFSSRSLITIINDVLDFSKIEANELTLENIPFDLLEVIENVRSDYVSTTNEKGVDFFVETHELNSKYWVGDPVRVRQILANLISNAVKFTESGEIRISFTERKNSAEQGLSIVVKDTGIGISPSAVDSLFDRFTQADISTTRKFGGTGLGLAITKHLVNMMQGDISCKSTLNQGTEFIVNLAIESTESDQIQLLSQDCIKQDMPDLSACKIMLVEDNEINATIFKTMIAPSKATIFTAVNGKDSINLYKRLKPNLVFMDIHMPVMDGIEATQHIKKINPNAIIIALTANVMKSDIEYYLESGFDDFIAKPIEIQVLINGLNRHYQKN</sequence>
<dbReference type="InterPro" id="IPR005467">
    <property type="entry name" value="His_kinase_dom"/>
</dbReference>
<dbReference type="Gene3D" id="1.10.287.130">
    <property type="match status" value="1"/>
</dbReference>
<evidence type="ECO:0000256" key="5">
    <source>
        <dbReference type="ARBA" id="ARBA00022777"/>
    </source>
</evidence>
<evidence type="ECO:0000256" key="7">
    <source>
        <dbReference type="SAM" id="Coils"/>
    </source>
</evidence>
<feature type="transmembrane region" description="Helical" evidence="8">
    <location>
        <begin position="91"/>
        <end position="108"/>
    </location>
</feature>
<dbReference type="GO" id="GO:0005524">
    <property type="term" value="F:ATP binding"/>
    <property type="evidence" value="ECO:0007669"/>
    <property type="project" value="UniProtKB-KW"/>
</dbReference>
<accession>A0ABU2ZS92</accession>
<keyword evidence="11" id="KW-0547">Nucleotide-binding</keyword>
<dbReference type="InterPro" id="IPR001789">
    <property type="entry name" value="Sig_transdc_resp-reg_receiver"/>
</dbReference>
<protein>
    <recommendedName>
        <fullName evidence="2">histidine kinase</fullName>
        <ecNumber evidence="2">2.7.13.3</ecNumber>
    </recommendedName>
</protein>
<dbReference type="EMBL" id="JAVRHX010000003">
    <property type="protein sequence ID" value="MDT0595503.1"/>
    <property type="molecule type" value="Genomic_DNA"/>
</dbReference>
<dbReference type="RefSeq" id="WP_311369020.1">
    <property type="nucleotide sequence ID" value="NZ_JAVRHX010000003.1"/>
</dbReference>
<dbReference type="SUPFAM" id="SSF47384">
    <property type="entry name" value="Homodimeric domain of signal transducing histidine kinase"/>
    <property type="match status" value="1"/>
</dbReference>
<keyword evidence="5" id="KW-0418">Kinase</keyword>
<feature type="transmembrane region" description="Helical" evidence="8">
    <location>
        <begin position="21"/>
        <end position="40"/>
    </location>
</feature>
<dbReference type="SUPFAM" id="SSF55874">
    <property type="entry name" value="ATPase domain of HSP90 chaperone/DNA topoisomerase II/histidine kinase"/>
    <property type="match status" value="1"/>
</dbReference>
<evidence type="ECO:0000259" key="9">
    <source>
        <dbReference type="PROSITE" id="PS50109"/>
    </source>
</evidence>
<dbReference type="EC" id="2.7.13.3" evidence="2"/>
<evidence type="ECO:0000313" key="12">
    <source>
        <dbReference type="Proteomes" id="UP001253545"/>
    </source>
</evidence>
<organism evidence="11 12">
    <name type="scientific">Glaciecola petra</name>
    <dbReference type="NCBI Taxonomy" id="3075602"/>
    <lineage>
        <taxon>Bacteria</taxon>
        <taxon>Pseudomonadati</taxon>
        <taxon>Pseudomonadota</taxon>
        <taxon>Gammaproteobacteria</taxon>
        <taxon>Alteromonadales</taxon>
        <taxon>Alteromonadaceae</taxon>
        <taxon>Glaciecola</taxon>
    </lineage>
</organism>
<dbReference type="Pfam" id="PF00072">
    <property type="entry name" value="Response_reg"/>
    <property type="match status" value="1"/>
</dbReference>
<keyword evidence="4" id="KW-0808">Transferase</keyword>
<dbReference type="SMART" id="SM00387">
    <property type="entry name" value="HATPase_c"/>
    <property type="match status" value="1"/>
</dbReference>
<comment type="catalytic activity">
    <reaction evidence="1">
        <text>ATP + protein L-histidine = ADP + protein N-phospho-L-histidine.</text>
        <dbReference type="EC" id="2.7.13.3"/>
    </reaction>
</comment>
<dbReference type="InterPro" id="IPR036097">
    <property type="entry name" value="HisK_dim/P_sf"/>
</dbReference>
<feature type="modified residue" description="4-aspartylphosphate" evidence="6">
    <location>
        <position position="884"/>
    </location>
</feature>
<dbReference type="CDD" id="cd00082">
    <property type="entry name" value="HisKA"/>
    <property type="match status" value="1"/>
</dbReference>
<evidence type="ECO:0000256" key="8">
    <source>
        <dbReference type="SAM" id="Phobius"/>
    </source>
</evidence>
<keyword evidence="3 6" id="KW-0597">Phosphoprotein</keyword>
<dbReference type="PRINTS" id="PR00344">
    <property type="entry name" value="BCTRLSENSOR"/>
</dbReference>
<keyword evidence="11" id="KW-0067">ATP-binding</keyword>
<feature type="coiled-coil region" evidence="7">
    <location>
        <begin position="555"/>
        <end position="582"/>
    </location>
</feature>
<feature type="transmembrane region" description="Helical" evidence="8">
    <location>
        <begin position="114"/>
        <end position="137"/>
    </location>
</feature>
<feature type="domain" description="Response regulatory" evidence="10">
    <location>
        <begin position="835"/>
        <end position="949"/>
    </location>
</feature>
<dbReference type="CDD" id="cd16922">
    <property type="entry name" value="HATPase_EvgS-ArcB-TorS-like"/>
    <property type="match status" value="1"/>
</dbReference>
<proteinExistence type="predicted"/>
<keyword evidence="12" id="KW-1185">Reference proteome</keyword>
<evidence type="ECO:0000313" key="11">
    <source>
        <dbReference type="EMBL" id="MDT0595503.1"/>
    </source>
</evidence>
<dbReference type="CDD" id="cd12914">
    <property type="entry name" value="PDC1_DGC_like"/>
    <property type="match status" value="1"/>
</dbReference>
<reference evidence="11 12" key="1">
    <citation type="submission" date="2023-09" db="EMBL/GenBank/DDBJ databases">
        <authorList>
            <person name="Rey-Velasco X."/>
        </authorList>
    </citation>
    <scope>NUCLEOTIDE SEQUENCE [LARGE SCALE GENOMIC DNA]</scope>
    <source>
        <strain evidence="11 12">P117</strain>
    </source>
</reference>
<keyword evidence="8" id="KW-0472">Membrane</keyword>
<dbReference type="Proteomes" id="UP001253545">
    <property type="component" value="Unassembled WGS sequence"/>
</dbReference>